<keyword evidence="2" id="KW-0349">Heme</keyword>
<keyword evidence="8" id="KW-1185">Reference proteome</keyword>
<evidence type="ECO:0000256" key="5">
    <source>
        <dbReference type="ARBA" id="ARBA00023004"/>
    </source>
</evidence>
<dbReference type="SUPFAM" id="SSF48264">
    <property type="entry name" value="Cytochrome P450"/>
    <property type="match status" value="1"/>
</dbReference>
<evidence type="ECO:0000313" key="8">
    <source>
        <dbReference type="Proteomes" id="UP001060504"/>
    </source>
</evidence>
<dbReference type="Gene3D" id="1.10.630.10">
    <property type="entry name" value="Cytochrome P450"/>
    <property type="match status" value="1"/>
</dbReference>
<protein>
    <submittedName>
        <fullName evidence="7">Cytochrome P450</fullName>
    </submittedName>
</protein>
<evidence type="ECO:0000256" key="1">
    <source>
        <dbReference type="ARBA" id="ARBA00010617"/>
    </source>
</evidence>
<keyword evidence="3" id="KW-0479">Metal-binding</keyword>
<evidence type="ECO:0000256" key="2">
    <source>
        <dbReference type="ARBA" id="ARBA00022617"/>
    </source>
</evidence>
<dbReference type="PANTHER" id="PTHR24291:SF50">
    <property type="entry name" value="BIFUNCTIONAL ALBAFLAVENONE MONOOXYGENASE_TERPENE SYNTHASE"/>
    <property type="match status" value="1"/>
</dbReference>
<evidence type="ECO:0000256" key="3">
    <source>
        <dbReference type="ARBA" id="ARBA00022723"/>
    </source>
</evidence>
<proteinExistence type="inferred from homology"/>
<name>A0ABQ4VHF3_9MYCO</name>
<dbReference type="InterPro" id="IPR050196">
    <property type="entry name" value="Cytochrome_P450_Monoox"/>
</dbReference>
<keyword evidence="6" id="KW-0503">Monooxygenase</keyword>
<dbReference type="InterPro" id="IPR036396">
    <property type="entry name" value="Cyt_P450_sf"/>
</dbReference>
<dbReference type="Proteomes" id="UP001060504">
    <property type="component" value="Unassembled WGS sequence"/>
</dbReference>
<keyword evidence="5" id="KW-0408">Iron</keyword>
<dbReference type="Pfam" id="PF00067">
    <property type="entry name" value="p450"/>
    <property type="match status" value="1"/>
</dbReference>
<evidence type="ECO:0000313" key="7">
    <source>
        <dbReference type="EMBL" id="GJF19443.1"/>
    </source>
</evidence>
<comment type="caution">
    <text evidence="7">The sequence shown here is derived from an EMBL/GenBank/DDBJ whole genome shotgun (WGS) entry which is preliminary data.</text>
</comment>
<dbReference type="InterPro" id="IPR001128">
    <property type="entry name" value="Cyt_P450"/>
</dbReference>
<organism evidence="7 8">
    <name type="scientific">Mycolicibacterium cyprinidarum</name>
    <dbReference type="NCBI Taxonomy" id="2860311"/>
    <lineage>
        <taxon>Bacteria</taxon>
        <taxon>Bacillati</taxon>
        <taxon>Actinomycetota</taxon>
        <taxon>Actinomycetes</taxon>
        <taxon>Mycobacteriales</taxon>
        <taxon>Mycobacteriaceae</taxon>
        <taxon>Mycolicibacterium</taxon>
    </lineage>
</organism>
<keyword evidence="4" id="KW-0560">Oxidoreductase</keyword>
<dbReference type="PANTHER" id="PTHR24291">
    <property type="entry name" value="CYTOCHROME P450 FAMILY 4"/>
    <property type="match status" value="1"/>
</dbReference>
<evidence type="ECO:0000256" key="4">
    <source>
        <dbReference type="ARBA" id="ARBA00023002"/>
    </source>
</evidence>
<comment type="similarity">
    <text evidence="1">Belongs to the cytochrome P450 family.</text>
</comment>
<reference evidence="7 8" key="1">
    <citation type="submission" date="2021-08" db="EMBL/GenBank/DDBJ databases">
        <title>Draft genome sequence of Mycolicibacterium sp. NGTWS1702 strain.</title>
        <authorList>
            <person name="Matsumoto M."/>
            <person name="Tang B.C.C."/>
            <person name="Machida Y."/>
            <person name="Matoyama H."/>
            <person name="Kishihara T."/>
            <person name="Sato S."/>
            <person name="Kondo I."/>
            <person name="Sano M."/>
            <person name="Kato G."/>
        </authorList>
    </citation>
    <scope>NUCLEOTIDE SEQUENCE [LARGE SCALE GENOMIC DNA]</scope>
    <source>
        <strain evidence="7 8">NGTWSNA01</strain>
    </source>
</reference>
<dbReference type="EMBL" id="BPRH01002938">
    <property type="protein sequence ID" value="GJF19443.1"/>
    <property type="molecule type" value="Genomic_DNA"/>
</dbReference>
<gene>
    <name evidence="7" type="ORF">NGTWS1702_28110</name>
</gene>
<evidence type="ECO:0000256" key="6">
    <source>
        <dbReference type="ARBA" id="ARBA00023033"/>
    </source>
</evidence>
<sequence length="442" mass="48399">MTVTDDFPHASVLEGIRFTAQIGAPNIILGLFNKRELPARIASTVGADYLGYRLVEGMVRSYGPGPFYVRVARDEALLLHDPADLKFVLSGSPDPFASDLEPKRKGMAAFQPDALTISRGQEWEDRRRFAEAVLDSDKKMHRLAQPFVDVAAEAAKQLASGTIRWQNFNAAFQRITRQVVFGNRAADDTRLTEMLGDMMSAGNKMPGEPAPQYDEFISIIEGYLDAPEPDSLASLIAQAPTSPDVTPSGQVIHWLFAMGDTLAANVFRALGALGTHGEQRHEVEVEMANRDIMSAAGIVSLDYLAGCLFEAMRLWPATTMFGRVALRDVEFPNGAVLPAGSQVLIYNVFNHRNRDRIPYADRFSPGEWVSGDAGSDWSYNFFSHGPQVCPGIGLSMLLGQTVLAHLLDAGTPAVSGTSLDPTKPLPHSLDLYGFSVDIERRW</sequence>
<accession>A0ABQ4VHF3</accession>